<keyword evidence="6 8" id="KW-0472">Membrane</keyword>
<feature type="transmembrane region" description="Helical" evidence="8">
    <location>
        <begin position="116"/>
        <end position="140"/>
    </location>
</feature>
<evidence type="ECO:0000256" key="6">
    <source>
        <dbReference type="ARBA" id="ARBA00023136"/>
    </source>
</evidence>
<dbReference type="PROSITE" id="PS00216">
    <property type="entry name" value="SUGAR_TRANSPORT_1"/>
    <property type="match status" value="2"/>
</dbReference>
<dbReference type="PANTHER" id="PTHR48020:SF12">
    <property type="entry name" value="PROTON MYO-INOSITOL COTRANSPORTER"/>
    <property type="match status" value="1"/>
</dbReference>
<dbReference type="InterPro" id="IPR005828">
    <property type="entry name" value="MFS_sugar_transport-like"/>
</dbReference>
<dbReference type="RefSeq" id="WP_129888878.1">
    <property type="nucleotide sequence ID" value="NZ_CP035758.1"/>
</dbReference>
<feature type="transmembrane region" description="Helical" evidence="8">
    <location>
        <begin position="324"/>
        <end position="349"/>
    </location>
</feature>
<dbReference type="InterPro" id="IPR005829">
    <property type="entry name" value="Sugar_transporter_CS"/>
</dbReference>
<evidence type="ECO:0000313" key="11">
    <source>
        <dbReference type="Proteomes" id="UP000290365"/>
    </source>
</evidence>
<dbReference type="Gene3D" id="1.20.1250.20">
    <property type="entry name" value="MFS general substrate transporter like domains"/>
    <property type="match status" value="1"/>
</dbReference>
<dbReference type="NCBIfam" id="TIGR00879">
    <property type="entry name" value="SP"/>
    <property type="match status" value="1"/>
</dbReference>
<dbReference type="KEGG" id="kbs:EPA93_18220"/>
<organism evidence="10 11">
    <name type="scientific">Ktedonosporobacter rubrisoli</name>
    <dbReference type="NCBI Taxonomy" id="2509675"/>
    <lineage>
        <taxon>Bacteria</taxon>
        <taxon>Bacillati</taxon>
        <taxon>Chloroflexota</taxon>
        <taxon>Ktedonobacteria</taxon>
        <taxon>Ktedonobacterales</taxon>
        <taxon>Ktedonosporobacteraceae</taxon>
        <taxon>Ktedonosporobacter</taxon>
    </lineage>
</organism>
<feature type="transmembrane region" description="Helical" evidence="8">
    <location>
        <begin position="152"/>
        <end position="173"/>
    </location>
</feature>
<dbReference type="FunFam" id="1.20.1250.20:FF:000073">
    <property type="entry name" value="MFS myo-inositol transporter, putative"/>
    <property type="match status" value="1"/>
</dbReference>
<keyword evidence="3 7" id="KW-0813">Transport</keyword>
<protein>
    <submittedName>
        <fullName evidence="10">Sugar porter family MFS transporter</fullName>
    </submittedName>
</protein>
<name>A0A4P6JR47_KTERU</name>
<evidence type="ECO:0000256" key="1">
    <source>
        <dbReference type="ARBA" id="ARBA00004651"/>
    </source>
</evidence>
<feature type="transmembrane region" description="Helical" evidence="8">
    <location>
        <begin position="424"/>
        <end position="442"/>
    </location>
</feature>
<keyword evidence="5 8" id="KW-1133">Transmembrane helix</keyword>
<evidence type="ECO:0000256" key="4">
    <source>
        <dbReference type="ARBA" id="ARBA00022692"/>
    </source>
</evidence>
<reference evidence="10 11" key="1">
    <citation type="submission" date="2019-01" db="EMBL/GenBank/DDBJ databases">
        <title>Ktedonosporobacter rubrisoli SCAWS-G2.</title>
        <authorList>
            <person name="Huang Y."/>
            <person name="Yan B."/>
        </authorList>
    </citation>
    <scope>NUCLEOTIDE SEQUENCE [LARGE SCALE GENOMIC DNA]</scope>
    <source>
        <strain evidence="10 11">SCAWS-G2</strain>
    </source>
</reference>
<dbReference type="InterPro" id="IPR036259">
    <property type="entry name" value="MFS_trans_sf"/>
</dbReference>
<dbReference type="PRINTS" id="PR00171">
    <property type="entry name" value="SUGRTRNSPORT"/>
</dbReference>
<dbReference type="InterPro" id="IPR020846">
    <property type="entry name" value="MFS_dom"/>
</dbReference>
<feature type="transmembrane region" description="Helical" evidence="8">
    <location>
        <begin position="258"/>
        <end position="281"/>
    </location>
</feature>
<dbReference type="AlphaFoldDB" id="A0A4P6JR47"/>
<evidence type="ECO:0000256" key="3">
    <source>
        <dbReference type="ARBA" id="ARBA00022448"/>
    </source>
</evidence>
<dbReference type="Pfam" id="PF00083">
    <property type="entry name" value="Sugar_tr"/>
    <property type="match status" value="1"/>
</dbReference>
<evidence type="ECO:0000256" key="7">
    <source>
        <dbReference type="RuleBase" id="RU003346"/>
    </source>
</evidence>
<dbReference type="PROSITE" id="PS50850">
    <property type="entry name" value="MFS"/>
    <property type="match status" value="1"/>
</dbReference>
<gene>
    <name evidence="10" type="ORF">EPA93_18220</name>
</gene>
<evidence type="ECO:0000256" key="8">
    <source>
        <dbReference type="SAM" id="Phobius"/>
    </source>
</evidence>
<evidence type="ECO:0000259" key="9">
    <source>
        <dbReference type="PROSITE" id="PS50850"/>
    </source>
</evidence>
<feature type="transmembrane region" description="Helical" evidence="8">
    <location>
        <begin position="93"/>
        <end position="110"/>
    </location>
</feature>
<comment type="similarity">
    <text evidence="2 7">Belongs to the major facilitator superfamily. Sugar transporter (TC 2.A.1.1) family.</text>
</comment>
<sequence length="464" mass="49454">MSDISAKGASVPGATAGSRKNPYVYFITALAALGGLLFGYDTGVISGALLYINQDFHPSAFLAGLIVSAISIGSLVGALTSGALSDVVGRKKMVIVASIVFGIGALATAFSPDTVFLIITRFVLGYAVGCASVTIPPYIAEVAPTQVRGLLVSLYQLAITIGILCAYLINFAFSGSGNWHIMLGLAVIPALILFIGMLFVPESPRWFIGRNRVETARLVLQRVRGTADVEDEIREIQTMERQEQGGFRDLFSPWVRPMLIVGLLLGFFGPAAGINAIIYFAPTLFTSIGLGNAASLLTTVGVGVINVLMTVIGMLIIDKVGRRSLLIFGLAWVVLSLIVLSLVFMVPGLASSLPILPVICVLVYIAAFAISVDMVVFLIPAEIFPLKIRGVAMSSSMVVNQVTNFVVSLTFLTLLQSLGQAGTFWIYTVISVLFLGFTIAMIPETRGRSLEEIQASLHHRSSRA</sequence>
<proteinExistence type="inferred from homology"/>
<feature type="transmembrane region" description="Helical" evidence="8">
    <location>
        <begin position="60"/>
        <end position="81"/>
    </location>
</feature>
<feature type="transmembrane region" description="Helical" evidence="8">
    <location>
        <begin position="355"/>
        <end position="379"/>
    </location>
</feature>
<feature type="domain" description="Major facilitator superfamily (MFS) profile" evidence="9">
    <location>
        <begin position="27"/>
        <end position="446"/>
    </location>
</feature>
<dbReference type="SUPFAM" id="SSF103473">
    <property type="entry name" value="MFS general substrate transporter"/>
    <property type="match status" value="1"/>
</dbReference>
<dbReference type="PANTHER" id="PTHR48020">
    <property type="entry name" value="PROTON MYO-INOSITOL COTRANSPORTER"/>
    <property type="match status" value="1"/>
</dbReference>
<keyword evidence="4 8" id="KW-0812">Transmembrane</keyword>
<dbReference type="OrthoDB" id="9783823at2"/>
<accession>A0A4P6JR47</accession>
<dbReference type="EMBL" id="CP035758">
    <property type="protein sequence ID" value="QBD77825.1"/>
    <property type="molecule type" value="Genomic_DNA"/>
</dbReference>
<evidence type="ECO:0000313" key="10">
    <source>
        <dbReference type="EMBL" id="QBD77825.1"/>
    </source>
</evidence>
<dbReference type="InterPro" id="IPR050814">
    <property type="entry name" value="Myo-inositol_Transporter"/>
</dbReference>
<comment type="subcellular location">
    <subcellularLocation>
        <location evidence="1">Cell membrane</location>
        <topology evidence="1">Multi-pass membrane protein</topology>
    </subcellularLocation>
</comment>
<dbReference type="Proteomes" id="UP000290365">
    <property type="component" value="Chromosome"/>
</dbReference>
<dbReference type="InterPro" id="IPR003663">
    <property type="entry name" value="Sugar/inositol_transpt"/>
</dbReference>
<evidence type="ECO:0000256" key="2">
    <source>
        <dbReference type="ARBA" id="ARBA00010992"/>
    </source>
</evidence>
<evidence type="ECO:0000256" key="5">
    <source>
        <dbReference type="ARBA" id="ARBA00022989"/>
    </source>
</evidence>
<feature type="transmembrane region" description="Helical" evidence="8">
    <location>
        <begin position="391"/>
        <end position="412"/>
    </location>
</feature>
<dbReference type="GO" id="GO:0005886">
    <property type="term" value="C:plasma membrane"/>
    <property type="evidence" value="ECO:0007669"/>
    <property type="project" value="UniProtKB-SubCell"/>
</dbReference>
<keyword evidence="11" id="KW-1185">Reference proteome</keyword>
<dbReference type="GO" id="GO:0022857">
    <property type="term" value="F:transmembrane transporter activity"/>
    <property type="evidence" value="ECO:0007669"/>
    <property type="project" value="InterPro"/>
</dbReference>
<feature type="transmembrane region" description="Helical" evidence="8">
    <location>
        <begin position="179"/>
        <end position="200"/>
    </location>
</feature>
<feature type="transmembrane region" description="Helical" evidence="8">
    <location>
        <begin position="23"/>
        <end position="40"/>
    </location>
</feature>
<feature type="transmembrane region" description="Helical" evidence="8">
    <location>
        <begin position="293"/>
        <end position="317"/>
    </location>
</feature>